<evidence type="ECO:0000256" key="1">
    <source>
        <dbReference type="SAM" id="MobiDB-lite"/>
    </source>
</evidence>
<feature type="transmembrane region" description="Helical" evidence="2">
    <location>
        <begin position="12"/>
        <end position="29"/>
    </location>
</feature>
<sequence>MFLRCTVIVQQRSRLVFFFCLSVTINLIAHQLGTIVSKKLVFTVPVANKMSIATALHKIPLVSTKLSLHPTTQSSICAAVLVIALVACTVAGAVAPTQPTFNATRQSVINTAGTYVVDGLSVDTNNGLRIFPNLTKSYSLIIDVQAGNVSLVVERGILLDVLNIRATNFHAIVTTAASVSFQINDVVDNVDVEIVDGGIVRTIHAATSNSLKSLAVNANNSFIGDKESVFLVVDNAPSCVTTLNFVNTSNPPISQWWLAALVSGSGGLGDLMITMAAGSQFTFINPFLQCIECANISLHLLSMSVLTMWSSGGLYVASSTSVRVVVDNATMHLEGNMVNASGVSDDVSITITNATVKHLVFLYPSLEVDGDFILVSLWNCTHATINISDASVQAVRIGYAFNVSNVVISMLNSNITTFFSPYELEYPTVSTTTTTTVVVLAVRSCTIFSRFDSSLLSISNVATFPTASSSSIVLQNNNFGGAWSSLLRMNISNLAVVSSGLYLTTTIALNTIDSVIGLNSFAFVEGWPRQGLTVRQNSARIVVGSVTLVSTAIILNNLPATSAKLFVVGNNVTTEMSSPPLPALQTAGSGCTTVSSDTAATAICWNTIIVVGASNGTSNIVGRVVLLSNGVCNHASSLLADNTVNINNCGERCGNVSVVFFPTLAISTRASVFRNIMNIESGSTVATWSFFDRLNTTVAMTVVGSAIMSFPTATISSTLCNSYSSSTASTVLCANVVNLKANASLVKGSVIRNSSIGTLSAAPVLNLQAAPTGQASASIGQFDFFYLSNATSFTVSSLTLTSQLSAAIRLLRSSLVLGSVTFAQSLTVTFTDTSSVGVNFTFAFIEDLKYSTALTMSSLSISMNTLNGNATTAICLKCFVKDNVAVKNNNIAITNSPIATASIAGIIFGTLPEYDTVATTSAKTGVVRGNLLIVAPTGVNPSGSASCPSGADICGNTLSLKGTGVSNVTVCPGCGTQDPKWTVTVSNNVFGIQSTTSLVTVALCPGCIAWNAGVVRVFNQNFTVTGVYDFMMNFGGLDVKNGTGVVQWNQVRASPANVSQILDASWFGECSTIPANVSAICGNSAIVNLLSVDREANLVSRTRWNTLITQQAGAVFCSNCTARENATLSVVNNYFESFNTTGARVVVCDDCHASGDNMRVTNATSLTDILATTWNRLTVSNNTVITRKGPPSANYVYLYGSSYLSTVYATTAIYKHNITLCSRCTATNGGSLQLFSNAYTHLLDDGRYDNFSSYRNGILQINQINVTLCHQCNSTGPEAMIALYNNTATAEGQYYGGMRGCAQCAVNESGRIIIASNLITVAGGYGTVDAFNAERLNVGANATVRIARNYKNTYRYNSLSTMQAQVDAALPSCNVEFALNRNDSIICGNVFAAISTNWGYTPTWFNLEVCLFCNASHPELTNEETLTNEKLVHVSISKNRELIIANNTWTIWYSNHRTYFGEQCIGNVWITGNKLTLNSISTLDFSFCENCTVSPSVNGTNVFRVEFNSVTGVASTSTVALASYKSHHGVIVCNNTMQTQYYTFQAPQLLNNASRIDVVCIIPNSTWSHTTNNSVLITSSATSSQILCRSCFTRGIGSIQVHNHTFLSTVYSSTTLTLCMNCHVSINGELLILNNIYYLMYSSTVNIFFNNQMNSQSSHRAINNEILAGSSLDEVRDSGYAAMKHHREDLLQYCLSRALNTTPMGNKESQLRLDKEMSQYGSLVCGNQFFILQSSYLNVVAVKSLDVVQGLTHYVENNTLTTRSSIYSVTLQWCYFCNVYTAPLRVAHNYAQLSGSQYVTVFFTGVRISYKTSQVHTITNNNFIGTSDYSLSNPEDIAFATEVLQRSANASELWNVESGTVNNTVVAVNNLYGATVSLCRGCQVAQGATMLIVKNEIRRSNSFTSSSFTDAISLCQECTFANSGVFRIWNNSVDVRNSSTVEFVGLRDFDTYTAPFRVHRNAFIGFNSSVLPRQFSATCGDYNTSEINDDIFVQQEMCGNVMRAKNAVQLSSYLVRGLYARSSVLVDINTVIQQDATTAYTYGCDGCFGEPMKQLIFVDPYVEGVEDVISIASPISPPSNNSTTTTTTHSLSPSHSHLQSATTATTKSGVLVNRNVMEVLRYTYVTHRLLSGGVTNNSAYTAWNNTLYTTSTQRVAVTMLHYTLCLNSVVLVAKNLVTDNADAANAVINNVTGSLDDMDDFCPVGVCGNTALLIGAQTSFSTFAYGPSARQVNVVSNQVLLDGIYSAYATFVANSTVAYATVIDNNVTATTSIATVLATESVQTANGQYGYFTLANNVVNATGRTSASYPSTIPGSAPCALPNGNYTVVCQNIFALRTDSFSAVLARSVSVYRDVVLKSNAIVASGVQNATAFVGQSIQTGSQGVGLAALTIEGNLIAMENMGDFTDTQDTCSTRCGAGIRAAQQAYIKNGTAPVLSMITTNATMAASICFLCNANYGALSVQNNGVTLQKAQRYHCNHCLGRVDLSLSTSLASIHSGFTGRPQNTLAPSLVDAVIYTGSSLGASTTIKNNYITLDELDVSTCDATDFSGVCPSFHQSTYTANLVRAVVMGFGSYDSNINVQSNTIRANVTANNSFLLGSTAMVAVQVSAKPTTAIMTVQSNTMTLQGGSPQAFVCGGISDVSQASYAISITGNTATAYGNETSIAVCLGCSVSYQSLTLTSNTLTAGKGEYGNGAICAKCSANQNAIKFGVQDNVLAFTNVDTFRGIIAYLVSAYGTDVVIRDNAIGASSGTSPTFSLSQTCPNTDFYICHNTIRASYVTSVANTTICGGCSMSSSSSSASLSATYNQVNVNSVPSSYTVFYDGTLSGSRTVASTSNVQGNTVTIQNVVNTSIVPFQVSSSMATALVANNIFDLNNAGSFVRGYLVGGPASPSGSGSDTTCIKNNVITTSDSAGILSGASALSGCNTSIVSNTIRVYNGTGLGGWSLMGQTSVDAVWHGADRYSHQPTPAHSSTDDAGTKQLVTCQYHHRAIDATYLECGRCVARQGSSMQHQHTAEFEVQRWLRLPMGRRQWTLSLTTALQRNQSFLSRLLEETHALCGGVSSKQAQEGHISALRRLQFERRCMHLSTTGTLQREPTGPSPCRSHTQRTTRGHLNTPRTRRRCIPQKKWWKTERRVSGRSRRLPTTQGVSFVGGAQDP</sequence>
<dbReference type="EMBL" id="CYKH01002041">
    <property type="protein sequence ID" value="CUG92413.1"/>
    <property type="molecule type" value="Genomic_DNA"/>
</dbReference>
<feature type="transmembrane region" description="Helical" evidence="2">
    <location>
        <begin position="75"/>
        <end position="95"/>
    </location>
</feature>
<gene>
    <name evidence="3" type="ORF">BSAL_37170</name>
</gene>
<dbReference type="VEuPathDB" id="TriTrypDB:BSAL_17095"/>
<feature type="region of interest" description="Disordered" evidence="1">
    <location>
        <begin position="2073"/>
        <end position="2102"/>
    </location>
</feature>
<proteinExistence type="predicted"/>
<feature type="region of interest" description="Disordered" evidence="1">
    <location>
        <begin position="3136"/>
        <end position="3160"/>
    </location>
</feature>
<feature type="compositionally biased region" description="Low complexity" evidence="1">
    <location>
        <begin position="2073"/>
        <end position="2101"/>
    </location>
</feature>
<protein>
    <submittedName>
        <fullName evidence="3">Membrane-associated protein, putative</fullName>
    </submittedName>
</protein>
<keyword evidence="2" id="KW-0812">Transmembrane</keyword>
<evidence type="ECO:0000313" key="4">
    <source>
        <dbReference type="Proteomes" id="UP000051952"/>
    </source>
</evidence>
<evidence type="ECO:0000256" key="2">
    <source>
        <dbReference type="SAM" id="Phobius"/>
    </source>
</evidence>
<dbReference type="Proteomes" id="UP000051952">
    <property type="component" value="Unassembled WGS sequence"/>
</dbReference>
<evidence type="ECO:0000313" key="3">
    <source>
        <dbReference type="EMBL" id="CUG92413.1"/>
    </source>
</evidence>
<feature type="region of interest" description="Disordered" evidence="1">
    <location>
        <begin position="3091"/>
        <end position="3120"/>
    </location>
</feature>
<reference evidence="4" key="1">
    <citation type="submission" date="2015-09" db="EMBL/GenBank/DDBJ databases">
        <authorList>
            <consortium name="Pathogen Informatics"/>
        </authorList>
    </citation>
    <scope>NUCLEOTIDE SEQUENCE [LARGE SCALE GENOMIC DNA]</scope>
    <source>
        <strain evidence="4">Lake Konstanz</strain>
    </source>
</reference>
<accession>A0A0S4JV10</accession>
<dbReference type="VEuPathDB" id="TriTrypDB:BSAL_48080"/>
<keyword evidence="4" id="KW-1185">Reference proteome</keyword>
<keyword evidence="2" id="KW-0472">Membrane</keyword>
<keyword evidence="2" id="KW-1133">Transmembrane helix</keyword>
<organism evidence="3 4">
    <name type="scientific">Bodo saltans</name>
    <name type="common">Flagellated protozoan</name>
    <dbReference type="NCBI Taxonomy" id="75058"/>
    <lineage>
        <taxon>Eukaryota</taxon>
        <taxon>Discoba</taxon>
        <taxon>Euglenozoa</taxon>
        <taxon>Kinetoplastea</taxon>
        <taxon>Metakinetoplastina</taxon>
        <taxon>Eubodonida</taxon>
        <taxon>Bodonidae</taxon>
        <taxon>Bodo</taxon>
    </lineage>
</organism>
<name>A0A0S4JV10_BODSA</name>